<feature type="region of interest" description="Disordered" evidence="3">
    <location>
        <begin position="497"/>
        <end position="538"/>
    </location>
</feature>
<feature type="compositionally biased region" description="Basic and acidic residues" evidence="3">
    <location>
        <begin position="55"/>
        <end position="67"/>
    </location>
</feature>
<dbReference type="GO" id="GO:0003723">
    <property type="term" value="F:RNA binding"/>
    <property type="evidence" value="ECO:0007669"/>
    <property type="project" value="TreeGrafter"/>
</dbReference>
<gene>
    <name evidence="4" type="ORF">L798_07835</name>
</gene>
<feature type="compositionally biased region" description="Acidic residues" evidence="3">
    <location>
        <begin position="28"/>
        <end position="39"/>
    </location>
</feature>
<dbReference type="GO" id="GO:0033962">
    <property type="term" value="P:P-body assembly"/>
    <property type="evidence" value="ECO:0007669"/>
    <property type="project" value="TreeGrafter"/>
</dbReference>
<keyword evidence="2" id="KW-0963">Cytoplasm</keyword>
<dbReference type="AlphaFoldDB" id="A0A067R5A2"/>
<feature type="region of interest" description="Disordered" evidence="3">
    <location>
        <begin position="99"/>
        <end position="138"/>
    </location>
</feature>
<dbReference type="GO" id="GO:0000290">
    <property type="term" value="P:deadenylation-dependent decapping of nuclear-transcribed mRNA"/>
    <property type="evidence" value="ECO:0007669"/>
    <property type="project" value="InterPro"/>
</dbReference>
<evidence type="ECO:0000256" key="3">
    <source>
        <dbReference type="SAM" id="MobiDB-lite"/>
    </source>
</evidence>
<comment type="subcellular location">
    <subcellularLocation>
        <location evidence="1">Cytoplasm</location>
        <location evidence="1">P-body</location>
    </subcellularLocation>
</comment>
<organism evidence="4 5">
    <name type="scientific">Zootermopsis nevadensis</name>
    <name type="common">Dampwood termite</name>
    <dbReference type="NCBI Taxonomy" id="136037"/>
    <lineage>
        <taxon>Eukaryota</taxon>
        <taxon>Metazoa</taxon>
        <taxon>Ecdysozoa</taxon>
        <taxon>Arthropoda</taxon>
        <taxon>Hexapoda</taxon>
        <taxon>Insecta</taxon>
        <taxon>Pterygota</taxon>
        <taxon>Neoptera</taxon>
        <taxon>Polyneoptera</taxon>
        <taxon>Dictyoptera</taxon>
        <taxon>Blattodea</taxon>
        <taxon>Blattoidea</taxon>
        <taxon>Termitoidae</taxon>
        <taxon>Termopsidae</taxon>
        <taxon>Zootermopsis</taxon>
    </lineage>
</organism>
<dbReference type="EMBL" id="KK852740">
    <property type="protein sequence ID" value="KDR17396.1"/>
    <property type="molecule type" value="Genomic_DNA"/>
</dbReference>
<dbReference type="InParanoid" id="A0A067R5A2"/>
<dbReference type="InterPro" id="IPR039900">
    <property type="entry name" value="Pat1-like"/>
</dbReference>
<reference evidence="4 5" key="1">
    <citation type="journal article" date="2014" name="Nat. Commun.">
        <title>Molecular traces of alternative social organization in a termite genome.</title>
        <authorList>
            <person name="Terrapon N."/>
            <person name="Li C."/>
            <person name="Robertson H.M."/>
            <person name="Ji L."/>
            <person name="Meng X."/>
            <person name="Booth W."/>
            <person name="Chen Z."/>
            <person name="Childers C.P."/>
            <person name="Glastad K.M."/>
            <person name="Gokhale K."/>
            <person name="Gowin J."/>
            <person name="Gronenberg W."/>
            <person name="Hermansen R.A."/>
            <person name="Hu H."/>
            <person name="Hunt B.G."/>
            <person name="Huylmans A.K."/>
            <person name="Khalil S.M."/>
            <person name="Mitchell R.D."/>
            <person name="Munoz-Torres M.C."/>
            <person name="Mustard J.A."/>
            <person name="Pan H."/>
            <person name="Reese J.T."/>
            <person name="Scharf M.E."/>
            <person name="Sun F."/>
            <person name="Vogel H."/>
            <person name="Xiao J."/>
            <person name="Yang W."/>
            <person name="Yang Z."/>
            <person name="Yang Z."/>
            <person name="Zhou J."/>
            <person name="Zhu J."/>
            <person name="Brent C.S."/>
            <person name="Elsik C.G."/>
            <person name="Goodisman M.A."/>
            <person name="Liberles D.A."/>
            <person name="Roe R.M."/>
            <person name="Vargo E.L."/>
            <person name="Vilcinskas A."/>
            <person name="Wang J."/>
            <person name="Bornberg-Bauer E."/>
            <person name="Korb J."/>
            <person name="Zhang G."/>
            <person name="Liebig J."/>
        </authorList>
    </citation>
    <scope>NUCLEOTIDE SEQUENCE [LARGE SCALE GENOMIC DNA]</scope>
    <source>
        <tissue evidence="4">Whole organism</tissue>
    </source>
</reference>
<keyword evidence="5" id="KW-1185">Reference proteome</keyword>
<protein>
    <submittedName>
        <fullName evidence="4">PAT1-like protein 1</fullName>
    </submittedName>
</protein>
<dbReference type="OrthoDB" id="8251691at2759"/>
<evidence type="ECO:0000256" key="1">
    <source>
        <dbReference type="ARBA" id="ARBA00004201"/>
    </source>
</evidence>
<dbReference type="eggNOG" id="KOG4592">
    <property type="taxonomic scope" value="Eukaryota"/>
</dbReference>
<evidence type="ECO:0000313" key="4">
    <source>
        <dbReference type="EMBL" id="KDR17396.1"/>
    </source>
</evidence>
<proteinExistence type="predicted"/>
<evidence type="ECO:0000256" key="2">
    <source>
        <dbReference type="ARBA" id="ARBA00022490"/>
    </source>
</evidence>
<dbReference type="Proteomes" id="UP000027135">
    <property type="component" value="Unassembled WGS sequence"/>
</dbReference>
<feature type="region of interest" description="Disordered" evidence="3">
    <location>
        <begin position="13"/>
        <end position="81"/>
    </location>
</feature>
<feature type="compositionally biased region" description="Polar residues" evidence="3">
    <location>
        <begin position="497"/>
        <end position="506"/>
    </location>
</feature>
<dbReference type="GO" id="GO:0000932">
    <property type="term" value="C:P-body"/>
    <property type="evidence" value="ECO:0007669"/>
    <property type="project" value="UniProtKB-SubCell"/>
</dbReference>
<evidence type="ECO:0000313" key="5">
    <source>
        <dbReference type="Proteomes" id="UP000027135"/>
    </source>
</evidence>
<dbReference type="STRING" id="136037.A0A067R5A2"/>
<sequence length="854" mass="95480">MADTFFGFNASLTGSFEDELHDEPGQGLDEEEEEYDALNDETFGTDAVEGDWEEDHEKLAEIAEQSRVHRNSYNDSHESDDHADLDLEASISQLVLEDSDDPVLENGKASKPQPLSSRHFPSKSTNADLIESPSYSSSAPSGFSVWGVGKSDIQHHKSSTQPVLSNVKNVCTVEELERDLISQQNAVSSAPPAGLSKPSSALRLEDVERDLKTSNADVGTSSTFPVVTFGLGRGHPQPFAHQDVVMIRNAQNAAPVGSVGCGNGITHFPSHLTGPAQQSVLGLSRGAAGNAAFGQVVLPSRILGPHPVTLGIPGLCQLQQQNNRHMGSAPNLLHFMPPHLMIQSQQVLRDNTKSLGHQGFATDNGILRSLHQHRNNIGYRTTFQGPLVDHRLPVSGQFPLRPDLLMGSRYVNNRSAVGNFGQQYGHQGNYSCHYNNYNSYRQYKHHTENESGDYDEYAGLMTAREKHWLLNIQLLQLNTSQPYVDDYYYKVFSSRQPRKNNNVNNKKSGEIRNSYGHRERRDSHRDRDQKFDHQQGTSRVYTPAQFENSLGKLQVGSVTAPRKVIDMDVVSHEGLDSTLQSLQRDSRKVKQLLLEIERLYLFLLQVEDLTSSLPEAKESVAEDKEDLLHKIISSLLVEDRLTSFMCVHKGKLLMLRLLPHLTTLSEEEGRCLVQMWRIIFRGLVTIGKRDQASDESVLPRFYPYLKAWLNRSQFPALLEIAHSLLPGSRDSSRITSPVTCVLPAKNVLMYALGNKFGISSLAAMMERGETLYPTLEEKQCQEWSLFITALVEAVGLVSCLHSLPTPIEPMDTTLLNRHLGRYCSLHIEKYAVLERVFTGHQKVEEENKESKTNS</sequence>
<dbReference type="FunCoup" id="A0A067R5A2">
    <property type="interactions" value="730"/>
</dbReference>
<name>A0A067R5A2_ZOONE</name>
<dbReference type="PANTHER" id="PTHR21551:SF0">
    <property type="entry name" value="PROTEIN ASSOCIATED WITH TOPO II RELATED-1, ISOFORM A"/>
    <property type="match status" value="1"/>
</dbReference>
<feature type="compositionally biased region" description="Basic and acidic residues" evidence="3">
    <location>
        <begin position="516"/>
        <end position="533"/>
    </location>
</feature>
<accession>A0A067R5A2</accession>
<dbReference type="PANTHER" id="PTHR21551">
    <property type="entry name" value="TOPOISOMERASE II-ASSOCIATED PROTEIN PAT1"/>
    <property type="match status" value="1"/>
</dbReference>
<dbReference type="OMA" id="QAPMFRA"/>